<keyword evidence="1" id="KW-0479">Metal-binding</keyword>
<dbReference type="Proteomes" id="UP000095767">
    <property type="component" value="Unassembled WGS sequence"/>
</dbReference>
<sequence>LLLKEARAGDAGVPAECAVCLQDFVTKDTIRAMPCSHTFHQDCIFRWLRVNHVCPLCRHALPSHQEEEEEEEDYDEDEDYQQDYYYDGDNYHQ</sequence>
<feature type="region of interest" description="Disordered" evidence="5">
    <location>
        <begin position="63"/>
        <end position="93"/>
    </location>
</feature>
<dbReference type="PROSITE" id="PS50089">
    <property type="entry name" value="ZF_RING_2"/>
    <property type="match status" value="1"/>
</dbReference>
<feature type="domain" description="RING-type" evidence="6">
    <location>
        <begin position="17"/>
        <end position="58"/>
    </location>
</feature>
<organism evidence="7 8">
    <name type="scientific">Dichanthelium oligosanthes</name>
    <dbReference type="NCBI Taxonomy" id="888268"/>
    <lineage>
        <taxon>Eukaryota</taxon>
        <taxon>Viridiplantae</taxon>
        <taxon>Streptophyta</taxon>
        <taxon>Embryophyta</taxon>
        <taxon>Tracheophyta</taxon>
        <taxon>Spermatophyta</taxon>
        <taxon>Magnoliopsida</taxon>
        <taxon>Liliopsida</taxon>
        <taxon>Poales</taxon>
        <taxon>Poaceae</taxon>
        <taxon>PACMAD clade</taxon>
        <taxon>Panicoideae</taxon>
        <taxon>Panicodae</taxon>
        <taxon>Paniceae</taxon>
        <taxon>Dichantheliinae</taxon>
        <taxon>Dichanthelium</taxon>
    </lineage>
</organism>
<evidence type="ECO:0000259" key="6">
    <source>
        <dbReference type="PROSITE" id="PS50089"/>
    </source>
</evidence>
<evidence type="ECO:0000313" key="8">
    <source>
        <dbReference type="Proteomes" id="UP000095767"/>
    </source>
</evidence>
<feature type="non-terminal residue" evidence="7">
    <location>
        <position position="1"/>
    </location>
</feature>
<dbReference type="SUPFAM" id="SSF57850">
    <property type="entry name" value="RING/U-box"/>
    <property type="match status" value="1"/>
</dbReference>
<keyword evidence="8" id="KW-1185">Reference proteome</keyword>
<comment type="caution">
    <text evidence="7">The sequence shown here is derived from an EMBL/GenBank/DDBJ whole genome shotgun (WGS) entry which is preliminary data.</text>
</comment>
<dbReference type="InterPro" id="IPR051834">
    <property type="entry name" value="RING_finger_E3_ligase"/>
</dbReference>
<dbReference type="GO" id="GO:0061630">
    <property type="term" value="F:ubiquitin protein ligase activity"/>
    <property type="evidence" value="ECO:0007669"/>
    <property type="project" value="TreeGrafter"/>
</dbReference>
<feature type="compositionally biased region" description="Acidic residues" evidence="5">
    <location>
        <begin position="66"/>
        <end position="81"/>
    </location>
</feature>
<evidence type="ECO:0000256" key="3">
    <source>
        <dbReference type="ARBA" id="ARBA00022833"/>
    </source>
</evidence>
<gene>
    <name evidence="7" type="ORF">BAE44_0007164</name>
</gene>
<dbReference type="Gene3D" id="3.30.40.10">
    <property type="entry name" value="Zinc/RING finger domain, C3HC4 (zinc finger)"/>
    <property type="match status" value="1"/>
</dbReference>
<evidence type="ECO:0000256" key="4">
    <source>
        <dbReference type="PROSITE-ProRule" id="PRU00175"/>
    </source>
</evidence>
<keyword evidence="3" id="KW-0862">Zinc</keyword>
<dbReference type="PANTHER" id="PTHR45931:SF23">
    <property type="entry name" value="OS12G0134500 PROTEIN"/>
    <property type="match status" value="1"/>
</dbReference>
<dbReference type="GO" id="GO:0005634">
    <property type="term" value="C:nucleus"/>
    <property type="evidence" value="ECO:0007669"/>
    <property type="project" value="TreeGrafter"/>
</dbReference>
<dbReference type="STRING" id="888268.A0A1E5W3A8"/>
<dbReference type="SMART" id="SM00184">
    <property type="entry name" value="RING"/>
    <property type="match status" value="1"/>
</dbReference>
<dbReference type="EMBL" id="LWDX02022692">
    <property type="protein sequence ID" value="OEL31817.1"/>
    <property type="molecule type" value="Genomic_DNA"/>
</dbReference>
<evidence type="ECO:0000256" key="2">
    <source>
        <dbReference type="ARBA" id="ARBA00022771"/>
    </source>
</evidence>
<keyword evidence="2 4" id="KW-0863">Zinc-finger</keyword>
<dbReference type="PANTHER" id="PTHR45931">
    <property type="entry name" value="SI:CH211-59O9.10"/>
    <property type="match status" value="1"/>
</dbReference>
<accession>A0A1E5W3A8</accession>
<proteinExistence type="predicted"/>
<dbReference type="Pfam" id="PF13639">
    <property type="entry name" value="zf-RING_2"/>
    <property type="match status" value="1"/>
</dbReference>
<dbReference type="AlphaFoldDB" id="A0A1E5W3A8"/>
<name>A0A1E5W3A8_9POAL</name>
<dbReference type="OrthoDB" id="21204at2759"/>
<dbReference type="GO" id="GO:0008270">
    <property type="term" value="F:zinc ion binding"/>
    <property type="evidence" value="ECO:0007669"/>
    <property type="project" value="UniProtKB-KW"/>
</dbReference>
<reference evidence="7 8" key="1">
    <citation type="submission" date="2016-09" db="EMBL/GenBank/DDBJ databases">
        <title>The draft genome of Dichanthelium oligosanthes: A C3 panicoid grass species.</title>
        <authorList>
            <person name="Studer A.J."/>
            <person name="Schnable J.C."/>
            <person name="Brutnell T.P."/>
        </authorList>
    </citation>
    <scope>NUCLEOTIDE SEQUENCE [LARGE SCALE GENOMIC DNA]</scope>
    <source>
        <strain evidence="8">cv. Kellogg 1175</strain>
        <tissue evidence="7">Leaf</tissue>
    </source>
</reference>
<protein>
    <recommendedName>
        <fullName evidence="6">RING-type domain-containing protein</fullName>
    </recommendedName>
</protein>
<evidence type="ECO:0000256" key="1">
    <source>
        <dbReference type="ARBA" id="ARBA00022723"/>
    </source>
</evidence>
<dbReference type="InterPro" id="IPR001841">
    <property type="entry name" value="Znf_RING"/>
</dbReference>
<evidence type="ECO:0000313" key="7">
    <source>
        <dbReference type="EMBL" id="OEL31817.1"/>
    </source>
</evidence>
<evidence type="ECO:0000256" key="5">
    <source>
        <dbReference type="SAM" id="MobiDB-lite"/>
    </source>
</evidence>
<dbReference type="InterPro" id="IPR013083">
    <property type="entry name" value="Znf_RING/FYVE/PHD"/>
</dbReference>
<dbReference type="GO" id="GO:0006511">
    <property type="term" value="P:ubiquitin-dependent protein catabolic process"/>
    <property type="evidence" value="ECO:0007669"/>
    <property type="project" value="TreeGrafter"/>
</dbReference>